<reference evidence="1" key="1">
    <citation type="journal article" date="2015" name="Nature">
        <title>Complex archaea that bridge the gap between prokaryotes and eukaryotes.</title>
        <authorList>
            <person name="Spang A."/>
            <person name="Saw J.H."/>
            <person name="Jorgensen S.L."/>
            <person name="Zaremba-Niedzwiedzka K."/>
            <person name="Martijn J."/>
            <person name="Lind A.E."/>
            <person name="van Eijk R."/>
            <person name="Schleper C."/>
            <person name="Guy L."/>
            <person name="Ettema T.J."/>
        </authorList>
    </citation>
    <scope>NUCLEOTIDE SEQUENCE</scope>
</reference>
<accession>A0A0F9HZR9</accession>
<evidence type="ECO:0000313" key="1">
    <source>
        <dbReference type="EMBL" id="KKM20657.1"/>
    </source>
</evidence>
<organism evidence="1">
    <name type="scientific">marine sediment metagenome</name>
    <dbReference type="NCBI Taxonomy" id="412755"/>
    <lineage>
        <taxon>unclassified sequences</taxon>
        <taxon>metagenomes</taxon>
        <taxon>ecological metagenomes</taxon>
    </lineage>
</organism>
<dbReference type="AlphaFoldDB" id="A0A0F9HZR9"/>
<name>A0A0F9HZR9_9ZZZZ</name>
<protein>
    <submittedName>
        <fullName evidence="1">Uncharacterized protein</fullName>
    </submittedName>
</protein>
<sequence length="55" mass="6220">MDYVGTVRSIWLHPGVKLVLPVLELWTGFKDISLNFLGCGIEYLSGGVIHYHDFI</sequence>
<dbReference type="EMBL" id="LAZR01013720">
    <property type="protein sequence ID" value="KKM20657.1"/>
    <property type="molecule type" value="Genomic_DNA"/>
</dbReference>
<comment type="caution">
    <text evidence="1">The sequence shown here is derived from an EMBL/GenBank/DDBJ whole genome shotgun (WGS) entry which is preliminary data.</text>
</comment>
<proteinExistence type="predicted"/>
<gene>
    <name evidence="1" type="ORF">LCGC14_1643290</name>
</gene>